<keyword evidence="1" id="KW-1133">Transmembrane helix</keyword>
<dbReference type="EMBL" id="CP045915">
    <property type="protein sequence ID" value="QGH35472.1"/>
    <property type="molecule type" value="Genomic_DNA"/>
</dbReference>
<keyword evidence="1" id="KW-0472">Membrane</keyword>
<evidence type="ECO:0000313" key="3">
    <source>
        <dbReference type="Proteomes" id="UP000339690"/>
    </source>
</evidence>
<dbReference type="Pfam" id="PF08113">
    <property type="entry name" value="CoxIIa"/>
    <property type="match status" value="1"/>
</dbReference>
<feature type="transmembrane region" description="Helical" evidence="1">
    <location>
        <begin position="16"/>
        <end position="39"/>
    </location>
</feature>
<evidence type="ECO:0000256" key="1">
    <source>
        <dbReference type="SAM" id="Phobius"/>
    </source>
</evidence>
<dbReference type="InterPro" id="IPR036246">
    <property type="entry name" value="Cyt_c_oxidase_su2a_ba3"/>
</dbReference>
<dbReference type="Proteomes" id="UP000339690">
    <property type="component" value="Chromosome"/>
</dbReference>
<gene>
    <name evidence="2" type="ORF">GI584_16070</name>
</gene>
<dbReference type="AlphaFoldDB" id="A0A5Q2TMZ3"/>
<sequence>MYSSTKKSNESMSGTIASVTIVALVIILMWAGVFAIYMARV</sequence>
<dbReference type="InterPro" id="IPR012538">
    <property type="entry name" value="Cyt_c_oxidase_su2a"/>
</dbReference>
<evidence type="ECO:0000313" key="2">
    <source>
        <dbReference type="EMBL" id="QGH35472.1"/>
    </source>
</evidence>
<accession>A0A5Q2TMZ3</accession>
<organism evidence="2 3">
    <name type="scientific">Gracilibacillus salitolerans</name>
    <dbReference type="NCBI Taxonomy" id="2663022"/>
    <lineage>
        <taxon>Bacteria</taxon>
        <taxon>Bacillati</taxon>
        <taxon>Bacillota</taxon>
        <taxon>Bacilli</taxon>
        <taxon>Bacillales</taxon>
        <taxon>Bacillaceae</taxon>
        <taxon>Gracilibacillus</taxon>
    </lineage>
</organism>
<keyword evidence="1" id="KW-0812">Transmembrane</keyword>
<protein>
    <submittedName>
        <fullName evidence="2">Cytochrome c oxidase subunit 2A</fullName>
    </submittedName>
</protein>
<dbReference type="KEGG" id="grc:GI584_16070"/>
<dbReference type="RefSeq" id="WP_100359765.1">
    <property type="nucleotide sequence ID" value="NZ_CP045915.1"/>
</dbReference>
<reference evidence="2 3" key="1">
    <citation type="submission" date="2019-11" db="EMBL/GenBank/DDBJ databases">
        <title>Gracilibacillus salitolerans sp. nov., a moderate halophile isolated from a saline soil in northwest China.</title>
        <authorList>
            <person name="Gan L."/>
        </authorList>
    </citation>
    <scope>NUCLEOTIDE SEQUENCE [LARGE SCALE GENOMIC DNA]</scope>
    <source>
        <strain evidence="2 3">SCU50</strain>
    </source>
</reference>
<name>A0A5Q2TMZ3_9BACI</name>
<dbReference type="SUPFAM" id="SSF81473">
    <property type="entry name" value="Bacterial ba3 type cytochrome c oxidase subunit IIa"/>
    <property type="match status" value="1"/>
</dbReference>
<keyword evidence="3" id="KW-1185">Reference proteome</keyword>
<proteinExistence type="predicted"/>